<evidence type="ECO:0000259" key="1">
    <source>
        <dbReference type="Pfam" id="PF08281"/>
    </source>
</evidence>
<dbReference type="GO" id="GO:0016987">
    <property type="term" value="F:sigma factor activity"/>
    <property type="evidence" value="ECO:0007669"/>
    <property type="project" value="InterPro"/>
</dbReference>
<organism evidence="2 4">
    <name type="scientific">Paenibacillus urinalis</name>
    <dbReference type="NCBI Taxonomy" id="521520"/>
    <lineage>
        <taxon>Bacteria</taxon>
        <taxon>Bacillati</taxon>
        <taxon>Bacillota</taxon>
        <taxon>Bacilli</taxon>
        <taxon>Bacillales</taxon>
        <taxon>Paenibacillaceae</taxon>
        <taxon>Paenibacillus</taxon>
    </lineage>
</organism>
<dbReference type="InterPro" id="IPR036388">
    <property type="entry name" value="WH-like_DNA-bd_sf"/>
</dbReference>
<protein>
    <submittedName>
        <fullName evidence="2">Sigma factor-like helix-turn-helix DNA-binding protein</fullName>
    </submittedName>
</protein>
<dbReference type="InterPro" id="IPR013324">
    <property type="entry name" value="RNA_pol_sigma_r3/r4-like"/>
</dbReference>
<dbReference type="RefSeq" id="WP_081872357.1">
    <property type="nucleotide sequence ID" value="NZ_CP118101.1"/>
</dbReference>
<evidence type="ECO:0000313" key="4">
    <source>
        <dbReference type="Proteomes" id="UP001220962"/>
    </source>
</evidence>
<keyword evidence="5" id="KW-1185">Reference proteome</keyword>
<feature type="domain" description="RNA polymerase sigma factor 70 region 4 type 2" evidence="1">
    <location>
        <begin position="68"/>
        <end position="101"/>
    </location>
</feature>
<accession>A0AAX3N310</accession>
<dbReference type="Gene3D" id="1.10.10.10">
    <property type="entry name" value="Winged helix-like DNA-binding domain superfamily/Winged helix DNA-binding domain"/>
    <property type="match status" value="1"/>
</dbReference>
<gene>
    <name evidence="2" type="ORF">PUW23_01795</name>
    <name evidence="3" type="ORF">PUW25_01800</name>
</gene>
<dbReference type="Pfam" id="PF08281">
    <property type="entry name" value="Sigma70_r4_2"/>
    <property type="match status" value="1"/>
</dbReference>
<evidence type="ECO:0000313" key="5">
    <source>
        <dbReference type="Proteomes" id="UP001221519"/>
    </source>
</evidence>
<dbReference type="Proteomes" id="UP001221519">
    <property type="component" value="Chromosome"/>
</dbReference>
<dbReference type="GO" id="GO:0006352">
    <property type="term" value="P:DNA-templated transcription initiation"/>
    <property type="evidence" value="ECO:0007669"/>
    <property type="project" value="InterPro"/>
</dbReference>
<dbReference type="Proteomes" id="UP001220962">
    <property type="component" value="Chromosome"/>
</dbReference>
<dbReference type="EMBL" id="CP118101">
    <property type="protein sequence ID" value="WDH83002.1"/>
    <property type="molecule type" value="Genomic_DNA"/>
</dbReference>
<dbReference type="EMBL" id="CP118108">
    <property type="protein sequence ID" value="WDI02747.1"/>
    <property type="molecule type" value="Genomic_DNA"/>
</dbReference>
<dbReference type="SUPFAM" id="SSF88659">
    <property type="entry name" value="Sigma3 and sigma4 domains of RNA polymerase sigma factors"/>
    <property type="match status" value="1"/>
</dbReference>
<proteinExistence type="predicted"/>
<keyword evidence="2" id="KW-0238">DNA-binding</keyword>
<name>A0AAX3N310_9BACL</name>
<evidence type="ECO:0000313" key="2">
    <source>
        <dbReference type="EMBL" id="WDH83002.1"/>
    </source>
</evidence>
<dbReference type="InterPro" id="IPR013249">
    <property type="entry name" value="RNA_pol_sigma70_r4_t2"/>
</dbReference>
<reference evidence="2 5" key="1">
    <citation type="submission" date="2023-02" db="EMBL/GenBank/DDBJ databases">
        <title>Pathogen: clinical or host-associated sample.</title>
        <authorList>
            <person name="Hergert J."/>
            <person name="Casey R."/>
            <person name="Wagner J."/>
            <person name="Young E.L."/>
            <person name="Oakeson K.F."/>
        </authorList>
    </citation>
    <scope>NUCLEOTIDE SEQUENCE</scope>
    <source>
        <strain evidence="3 5">2022CK-00829</strain>
        <strain evidence="2">2022CK-00830</strain>
    </source>
</reference>
<sequence length="112" mass="13317">MVQTVQYYQQELKRIAWRLGYRARSERRREMPILLEQVHLSANSTEQEVDSKLYVEYLLGLIPSETGKRVVRLFYIEGHSEAEISRRMNISQQAVNKWKRKSIQSISQRMSS</sequence>
<evidence type="ECO:0000313" key="3">
    <source>
        <dbReference type="EMBL" id="WDI02747.1"/>
    </source>
</evidence>
<dbReference type="GO" id="GO:0003677">
    <property type="term" value="F:DNA binding"/>
    <property type="evidence" value="ECO:0007669"/>
    <property type="project" value="UniProtKB-KW"/>
</dbReference>
<dbReference type="AlphaFoldDB" id="A0AAX3N310"/>